<dbReference type="PROSITE" id="PS00518">
    <property type="entry name" value="ZF_RING_1"/>
    <property type="match status" value="1"/>
</dbReference>
<evidence type="ECO:0000313" key="7">
    <source>
        <dbReference type="EMBL" id="KAK7088393.1"/>
    </source>
</evidence>
<dbReference type="PROSITE" id="PS50119">
    <property type="entry name" value="ZF_BBOX"/>
    <property type="match status" value="1"/>
</dbReference>
<evidence type="ECO:0000256" key="3">
    <source>
        <dbReference type="ARBA" id="ARBA00022833"/>
    </source>
</evidence>
<dbReference type="InterPro" id="IPR001841">
    <property type="entry name" value="Znf_RING"/>
</dbReference>
<dbReference type="Gene3D" id="3.30.160.60">
    <property type="entry name" value="Classic Zinc Finger"/>
    <property type="match status" value="1"/>
</dbReference>
<dbReference type="SUPFAM" id="SSF57850">
    <property type="entry name" value="RING/U-box"/>
    <property type="match status" value="1"/>
</dbReference>
<dbReference type="Gene3D" id="3.30.40.10">
    <property type="entry name" value="Zinc/RING finger domain, C3HC4 (zinc finger)"/>
    <property type="match status" value="1"/>
</dbReference>
<dbReference type="GO" id="GO:0061630">
    <property type="term" value="F:ubiquitin protein ligase activity"/>
    <property type="evidence" value="ECO:0007669"/>
    <property type="project" value="TreeGrafter"/>
</dbReference>
<feature type="domain" description="B box-type" evidence="6">
    <location>
        <begin position="80"/>
        <end position="121"/>
    </location>
</feature>
<dbReference type="Pfam" id="PF13445">
    <property type="entry name" value="zf-RING_UBOX"/>
    <property type="match status" value="1"/>
</dbReference>
<keyword evidence="1" id="KW-0479">Metal-binding</keyword>
<evidence type="ECO:0000256" key="2">
    <source>
        <dbReference type="ARBA" id="ARBA00022771"/>
    </source>
</evidence>
<gene>
    <name evidence="7" type="ORF">V1264_022317</name>
</gene>
<reference evidence="7 8" key="1">
    <citation type="submission" date="2024-02" db="EMBL/GenBank/DDBJ databases">
        <title>Chromosome-scale genome assembly of the rough periwinkle Littorina saxatilis.</title>
        <authorList>
            <person name="De Jode A."/>
            <person name="Faria R."/>
            <person name="Formenti G."/>
            <person name="Sims Y."/>
            <person name="Smith T.P."/>
            <person name="Tracey A."/>
            <person name="Wood J.M.D."/>
            <person name="Zagrodzka Z.B."/>
            <person name="Johannesson K."/>
            <person name="Butlin R.K."/>
            <person name="Leder E.H."/>
        </authorList>
    </citation>
    <scope>NUCLEOTIDE SEQUENCE [LARGE SCALE GENOMIC DNA]</scope>
    <source>
        <strain evidence="7">Snail1</strain>
        <tissue evidence="7">Muscle</tissue>
    </source>
</reference>
<dbReference type="InterPro" id="IPR047153">
    <property type="entry name" value="TRIM45/56/19-like"/>
</dbReference>
<dbReference type="GO" id="GO:0005654">
    <property type="term" value="C:nucleoplasm"/>
    <property type="evidence" value="ECO:0007669"/>
    <property type="project" value="TreeGrafter"/>
</dbReference>
<dbReference type="SMART" id="SM00336">
    <property type="entry name" value="BBOX"/>
    <property type="match status" value="1"/>
</dbReference>
<dbReference type="GO" id="GO:0008270">
    <property type="term" value="F:zinc ion binding"/>
    <property type="evidence" value="ECO:0007669"/>
    <property type="project" value="UniProtKB-KW"/>
</dbReference>
<dbReference type="Pfam" id="PF00643">
    <property type="entry name" value="zf-B_box"/>
    <property type="match status" value="1"/>
</dbReference>
<organism evidence="7 8">
    <name type="scientific">Littorina saxatilis</name>
    <dbReference type="NCBI Taxonomy" id="31220"/>
    <lineage>
        <taxon>Eukaryota</taxon>
        <taxon>Metazoa</taxon>
        <taxon>Spiralia</taxon>
        <taxon>Lophotrochozoa</taxon>
        <taxon>Mollusca</taxon>
        <taxon>Gastropoda</taxon>
        <taxon>Caenogastropoda</taxon>
        <taxon>Littorinimorpha</taxon>
        <taxon>Littorinoidea</taxon>
        <taxon>Littorinidae</taxon>
        <taxon>Littorina</taxon>
    </lineage>
</organism>
<keyword evidence="3" id="KW-0862">Zinc</keyword>
<dbReference type="InterPro" id="IPR000315">
    <property type="entry name" value="Znf_B-box"/>
</dbReference>
<name>A0AAN9AK12_9CAEN</name>
<keyword evidence="2 4" id="KW-0863">Zinc-finger</keyword>
<proteinExistence type="predicted"/>
<dbReference type="EMBL" id="JBAMIC010004070">
    <property type="protein sequence ID" value="KAK7088393.1"/>
    <property type="molecule type" value="Genomic_DNA"/>
</dbReference>
<sequence>MASGSDEVTMDTCAVCLETYTQPKFLPCHHTFCAKCITDLANRHTGGTFPCPSCRKPTSLPEGGVAALQANFYLRKQAENSKEMCKIHNTRELEFYCIRCQEAICINCKMTKHEQHQTEDLPTAIQQKREEIITEKARIQKAEKDLRESLKTTRAEQQAVLDKKAAVEKNIRDRHAVMVAAADKFRDEALDSLNNVSTDIDGDIDTILKQQENNLKELLRIKRQVERASNFVKASDVISVVQELKTGRGSEQALAKLTSHGWKTVCRPVLHFKVTGDVILQKTRDFMGTVTKMEMEVAAPEVRVVKRFPCGQEADIEVFSLCHVDSDPPCVRVSYERRGLKGDAVGIRFSEDGEYIRSSAFVGKVFCKRIAKGILMSESPRVGCITSYSKSRTTAHFRLSNNLSGKADVVNVKVTSSNPLTVEKKTEFSINVGAHRAFDVDETGQFFAVVEEPTFPETWRKVKLYQRPGGYPVSTYTPPAHLSCFQPSDVCFYRLGGEQVLLVTDELNDCIHVVYFQSGQLSKVPFLAQGCPWLIQPTAITVDVSARLWLACRGGTILCMEPVDM</sequence>
<feature type="domain" description="RING-type" evidence="5">
    <location>
        <begin position="13"/>
        <end position="55"/>
    </location>
</feature>
<dbReference type="InterPro" id="IPR027370">
    <property type="entry name" value="Znf-RING_euk"/>
</dbReference>
<protein>
    <submittedName>
        <fullName evidence="7">Uncharacterized protein</fullName>
    </submittedName>
</protein>
<evidence type="ECO:0000256" key="1">
    <source>
        <dbReference type="ARBA" id="ARBA00022723"/>
    </source>
</evidence>
<dbReference type="InterPro" id="IPR017907">
    <property type="entry name" value="Znf_RING_CS"/>
</dbReference>
<dbReference type="SUPFAM" id="SSF57845">
    <property type="entry name" value="B-box zinc-binding domain"/>
    <property type="match status" value="1"/>
</dbReference>
<dbReference type="GO" id="GO:0060340">
    <property type="term" value="P:positive regulation of type I interferon-mediated signaling pathway"/>
    <property type="evidence" value="ECO:0007669"/>
    <property type="project" value="TreeGrafter"/>
</dbReference>
<dbReference type="PANTHER" id="PTHR25462">
    <property type="entry name" value="BONUS, ISOFORM C-RELATED"/>
    <property type="match status" value="1"/>
</dbReference>
<evidence type="ECO:0000259" key="5">
    <source>
        <dbReference type="PROSITE" id="PS50089"/>
    </source>
</evidence>
<keyword evidence="8" id="KW-1185">Reference proteome</keyword>
<dbReference type="PROSITE" id="PS50089">
    <property type="entry name" value="ZF_RING_2"/>
    <property type="match status" value="1"/>
</dbReference>
<dbReference type="SUPFAM" id="SSF50993">
    <property type="entry name" value="Peptidase/esterase 'gauge' domain"/>
    <property type="match status" value="1"/>
</dbReference>
<evidence type="ECO:0000313" key="8">
    <source>
        <dbReference type="Proteomes" id="UP001374579"/>
    </source>
</evidence>
<dbReference type="AlphaFoldDB" id="A0AAN9AK12"/>
<dbReference type="GO" id="GO:0045087">
    <property type="term" value="P:innate immune response"/>
    <property type="evidence" value="ECO:0007669"/>
    <property type="project" value="TreeGrafter"/>
</dbReference>
<dbReference type="PANTHER" id="PTHR25462:SF299">
    <property type="entry name" value="E3 UBIQUITIN-PROTEIN LIGASE TRIM56"/>
    <property type="match status" value="1"/>
</dbReference>
<comment type="caution">
    <text evidence="7">The sequence shown here is derived from an EMBL/GenBank/DDBJ whole genome shotgun (WGS) entry which is preliminary data.</text>
</comment>
<evidence type="ECO:0000259" key="6">
    <source>
        <dbReference type="PROSITE" id="PS50119"/>
    </source>
</evidence>
<dbReference type="InterPro" id="IPR013083">
    <property type="entry name" value="Znf_RING/FYVE/PHD"/>
</dbReference>
<dbReference type="Proteomes" id="UP001374579">
    <property type="component" value="Unassembled WGS sequence"/>
</dbReference>
<dbReference type="SMART" id="SM00184">
    <property type="entry name" value="RING"/>
    <property type="match status" value="1"/>
</dbReference>
<accession>A0AAN9AK12</accession>
<evidence type="ECO:0000256" key="4">
    <source>
        <dbReference type="PROSITE-ProRule" id="PRU00024"/>
    </source>
</evidence>